<reference evidence="2" key="1">
    <citation type="journal article" date="2023" name="Plant J.">
        <title>Genome sequences and population genomics provide insights into the demographic history, inbreeding, and mutation load of two 'living fossil' tree species of Dipteronia.</title>
        <authorList>
            <person name="Feng Y."/>
            <person name="Comes H.P."/>
            <person name="Chen J."/>
            <person name="Zhu S."/>
            <person name="Lu R."/>
            <person name="Zhang X."/>
            <person name="Li P."/>
            <person name="Qiu J."/>
            <person name="Olsen K.M."/>
            <person name="Qiu Y."/>
        </authorList>
    </citation>
    <scope>NUCLEOTIDE SEQUENCE</scope>
    <source>
        <strain evidence="2">KIB01</strain>
    </source>
</reference>
<gene>
    <name evidence="2" type="ORF">Ddye_013087</name>
</gene>
<protein>
    <submittedName>
        <fullName evidence="2">Uncharacterized protein</fullName>
    </submittedName>
</protein>
<accession>A0AAE0CJA7</accession>
<comment type="caution">
    <text evidence="2">The sequence shown here is derived from an EMBL/GenBank/DDBJ whole genome shotgun (WGS) entry which is preliminary data.</text>
</comment>
<sequence length="443" mass="49944">MSFRYHALGGINDETLRQMYLKSLHTEFQGELQRLIEFSGKSLRDITLGEIHMYTHTALDKLCATQRVFAKMIREDSDDSRISSEHTGYTDPDSPSEVYQATTNGSTGPQVKIQILTTKYSKPVSVIVYFDTGAHSSMMNPNVLPSDVWKEEKNEFPVADGQIFNTYLISKHKVGIQFFPSFTLWTHVIGTPFQTRISLSYGTSIANPEPSGSSLMGSDTRESSNLSSISLKFSPFPLSIQISSKFKISYYSSTPTGNHNIIPDMLSRSHSITLISRVGLIPLIYMISSQALSSTAPPVVPPPPTFPPEFMATLPPGHIPSVQQVHDFTKLYLPRPYSHKPHTRLLWTSNVSYEWDTSYDYERLYRTSIQTPLLNFLCDVNNDKTDVLFILPDVPRVSAKIWHPFQNSYLLDSQDQADTWPCSICRALDSDDEYHSTCNLSSP</sequence>
<dbReference type="EMBL" id="JANJYI010000004">
    <property type="protein sequence ID" value="KAK2653231.1"/>
    <property type="molecule type" value="Genomic_DNA"/>
</dbReference>
<evidence type="ECO:0000313" key="2">
    <source>
        <dbReference type="EMBL" id="KAK2653231.1"/>
    </source>
</evidence>
<organism evidence="2 3">
    <name type="scientific">Dipteronia dyeriana</name>
    <dbReference type="NCBI Taxonomy" id="168575"/>
    <lineage>
        <taxon>Eukaryota</taxon>
        <taxon>Viridiplantae</taxon>
        <taxon>Streptophyta</taxon>
        <taxon>Embryophyta</taxon>
        <taxon>Tracheophyta</taxon>
        <taxon>Spermatophyta</taxon>
        <taxon>Magnoliopsida</taxon>
        <taxon>eudicotyledons</taxon>
        <taxon>Gunneridae</taxon>
        <taxon>Pentapetalae</taxon>
        <taxon>rosids</taxon>
        <taxon>malvids</taxon>
        <taxon>Sapindales</taxon>
        <taxon>Sapindaceae</taxon>
        <taxon>Hippocastanoideae</taxon>
        <taxon>Acereae</taxon>
        <taxon>Dipteronia</taxon>
    </lineage>
</organism>
<name>A0AAE0CJA7_9ROSI</name>
<evidence type="ECO:0000313" key="3">
    <source>
        <dbReference type="Proteomes" id="UP001280121"/>
    </source>
</evidence>
<feature type="region of interest" description="Disordered" evidence="1">
    <location>
        <begin position="79"/>
        <end position="105"/>
    </location>
</feature>
<proteinExistence type="predicted"/>
<dbReference type="Proteomes" id="UP001280121">
    <property type="component" value="Unassembled WGS sequence"/>
</dbReference>
<evidence type="ECO:0000256" key="1">
    <source>
        <dbReference type="SAM" id="MobiDB-lite"/>
    </source>
</evidence>
<dbReference type="AlphaFoldDB" id="A0AAE0CJA7"/>
<keyword evidence="3" id="KW-1185">Reference proteome</keyword>